<dbReference type="PANTHER" id="PTHR15332:SF175">
    <property type="entry name" value="PROPROTEIN CONVERTASE SUBTILISIN_KEXIN TYPE 5-LIKE"/>
    <property type="match status" value="1"/>
</dbReference>
<dbReference type="InterPro" id="IPR009030">
    <property type="entry name" value="Growth_fac_rcpt_cys_sf"/>
</dbReference>
<keyword evidence="3" id="KW-0732">Signal</keyword>
<reference evidence="6" key="1">
    <citation type="submission" date="2022-07" db="EMBL/GenBank/DDBJ databases">
        <authorList>
            <person name="Trinca V."/>
            <person name="Uliana J.V.C."/>
            <person name="Torres T.T."/>
            <person name="Ward R.J."/>
            <person name="Monesi N."/>
        </authorList>
    </citation>
    <scope>NUCLEOTIDE SEQUENCE</scope>
    <source>
        <strain evidence="6">HSMRA1968</strain>
        <tissue evidence="6">Whole embryos</tissue>
    </source>
</reference>
<keyword evidence="4" id="KW-0325">Glycoprotein</keyword>
<evidence type="ECO:0000313" key="6">
    <source>
        <dbReference type="EMBL" id="KAJ6642575.1"/>
    </source>
</evidence>
<proteinExistence type="predicted"/>
<dbReference type="GO" id="GO:0005576">
    <property type="term" value="C:extracellular region"/>
    <property type="evidence" value="ECO:0007669"/>
    <property type="project" value="UniProtKB-SubCell"/>
</dbReference>
<gene>
    <name evidence="6" type="primary">Fur2_1</name>
    <name evidence="6" type="ORF">Bhyg_07527</name>
</gene>
<dbReference type="FunFam" id="2.10.220.10:FF:000055">
    <property type="entry name" value="Furin-like protease 2"/>
    <property type="match status" value="1"/>
</dbReference>
<protein>
    <submittedName>
        <fullName evidence="6">Furin-like protease 2</fullName>
    </submittedName>
</protein>
<dbReference type="OrthoDB" id="300641at2759"/>
<dbReference type="GO" id="GO:0006508">
    <property type="term" value="P:proteolysis"/>
    <property type="evidence" value="ECO:0007669"/>
    <property type="project" value="UniProtKB-KW"/>
</dbReference>
<dbReference type="InterPro" id="IPR043601">
    <property type="entry name" value="Rspo_Fu-CRD_dom"/>
</dbReference>
<evidence type="ECO:0000259" key="5">
    <source>
        <dbReference type="Pfam" id="PF15913"/>
    </source>
</evidence>
<dbReference type="SMART" id="SM00261">
    <property type="entry name" value="FU"/>
    <property type="match status" value="2"/>
</dbReference>
<feature type="domain" description="R-spondin Fu-CRD" evidence="5">
    <location>
        <begin position="32"/>
        <end position="93"/>
    </location>
</feature>
<organism evidence="6 7">
    <name type="scientific">Pseudolycoriella hygida</name>
    <dbReference type="NCBI Taxonomy" id="35572"/>
    <lineage>
        <taxon>Eukaryota</taxon>
        <taxon>Metazoa</taxon>
        <taxon>Ecdysozoa</taxon>
        <taxon>Arthropoda</taxon>
        <taxon>Hexapoda</taxon>
        <taxon>Insecta</taxon>
        <taxon>Pterygota</taxon>
        <taxon>Neoptera</taxon>
        <taxon>Endopterygota</taxon>
        <taxon>Diptera</taxon>
        <taxon>Nematocera</taxon>
        <taxon>Sciaroidea</taxon>
        <taxon>Sciaridae</taxon>
        <taxon>Pseudolycoriella</taxon>
    </lineage>
</organism>
<dbReference type="InterPro" id="IPR006212">
    <property type="entry name" value="Furin_repeat"/>
</dbReference>
<comment type="caution">
    <text evidence="6">The sequence shown here is derived from an EMBL/GenBank/DDBJ whole genome shotgun (WGS) entry which is preliminary data.</text>
</comment>
<keyword evidence="6" id="KW-0378">Hydrolase</keyword>
<sequence>METGICARCLHTCNQCVSRMNCTSCAKGLQLQSGECRTTCAEGYYSDRGTCAKCYLSCHTCSGPRRDQCVKCPNDWQLAGGECHPECPEGFFKTPFGCQKCHHYCKTCS</sequence>
<dbReference type="PANTHER" id="PTHR15332">
    <property type="entry name" value="PROPROTEIN CONVERTASE SUBTILISIN_KEXIN TYPE 5-LIKE"/>
    <property type="match status" value="1"/>
</dbReference>
<dbReference type="CDD" id="cd00064">
    <property type="entry name" value="FU"/>
    <property type="match status" value="1"/>
</dbReference>
<evidence type="ECO:0000313" key="7">
    <source>
        <dbReference type="Proteomes" id="UP001151699"/>
    </source>
</evidence>
<dbReference type="Gene3D" id="2.10.220.10">
    <property type="entry name" value="Hormone Receptor, Insulin-like Growth Factor Receptor 1, Chain A, domain 2"/>
    <property type="match status" value="2"/>
</dbReference>
<comment type="subcellular location">
    <subcellularLocation>
        <location evidence="1">Secreted</location>
    </subcellularLocation>
</comment>
<keyword evidence="6" id="KW-0645">Protease</keyword>
<accession>A0A9Q0N2Y3</accession>
<keyword evidence="2" id="KW-0964">Secreted</keyword>
<evidence type="ECO:0000256" key="2">
    <source>
        <dbReference type="ARBA" id="ARBA00022525"/>
    </source>
</evidence>
<evidence type="ECO:0000256" key="1">
    <source>
        <dbReference type="ARBA" id="ARBA00004613"/>
    </source>
</evidence>
<dbReference type="Proteomes" id="UP001151699">
    <property type="component" value="Chromosome B"/>
</dbReference>
<feature type="non-terminal residue" evidence="6">
    <location>
        <position position="1"/>
    </location>
</feature>
<dbReference type="Pfam" id="PF15913">
    <property type="entry name" value="Furin-like_2"/>
    <property type="match status" value="1"/>
</dbReference>
<dbReference type="AlphaFoldDB" id="A0A9Q0N2Y3"/>
<dbReference type="SUPFAM" id="SSF57184">
    <property type="entry name" value="Growth factor receptor domain"/>
    <property type="match status" value="1"/>
</dbReference>
<keyword evidence="7" id="KW-1185">Reference proteome</keyword>
<evidence type="ECO:0000256" key="3">
    <source>
        <dbReference type="ARBA" id="ARBA00022729"/>
    </source>
</evidence>
<evidence type="ECO:0000256" key="4">
    <source>
        <dbReference type="ARBA" id="ARBA00023180"/>
    </source>
</evidence>
<dbReference type="GO" id="GO:0008233">
    <property type="term" value="F:peptidase activity"/>
    <property type="evidence" value="ECO:0007669"/>
    <property type="project" value="UniProtKB-KW"/>
</dbReference>
<name>A0A9Q0N2Y3_9DIPT</name>
<dbReference type="EMBL" id="WJQU01000002">
    <property type="protein sequence ID" value="KAJ6642575.1"/>
    <property type="molecule type" value="Genomic_DNA"/>
</dbReference>